<dbReference type="Pfam" id="PF01420">
    <property type="entry name" value="Methylase_S"/>
    <property type="match status" value="2"/>
</dbReference>
<feature type="domain" description="Type I restriction modification DNA specificity" evidence="4">
    <location>
        <begin position="264"/>
        <end position="366"/>
    </location>
</feature>
<dbReference type="Proteomes" id="UP000625574">
    <property type="component" value="Unassembled WGS sequence"/>
</dbReference>
<dbReference type="InterPro" id="IPR052021">
    <property type="entry name" value="Type-I_RS_S_subunit"/>
</dbReference>
<keyword evidence="6" id="KW-1185">Reference proteome</keyword>
<evidence type="ECO:0000313" key="5">
    <source>
        <dbReference type="EMBL" id="MBI9000064.1"/>
    </source>
</evidence>
<feature type="domain" description="Type I restriction modification DNA specificity" evidence="4">
    <location>
        <begin position="63"/>
        <end position="163"/>
    </location>
</feature>
<evidence type="ECO:0000259" key="4">
    <source>
        <dbReference type="Pfam" id="PF01420"/>
    </source>
</evidence>
<dbReference type="RefSeq" id="WP_198735528.1">
    <property type="nucleotide sequence ID" value="NZ_JAEIOT010000005.1"/>
</dbReference>
<evidence type="ECO:0000256" key="3">
    <source>
        <dbReference type="ARBA" id="ARBA00023125"/>
    </source>
</evidence>
<evidence type="ECO:0000313" key="6">
    <source>
        <dbReference type="Proteomes" id="UP000625574"/>
    </source>
</evidence>
<dbReference type="InterPro" id="IPR000055">
    <property type="entry name" value="Restrct_endonuc_typeI_TRD"/>
</dbReference>
<organism evidence="5 6">
    <name type="scientific">Corynebacterium marambiense</name>
    <dbReference type="NCBI Taxonomy" id="2765364"/>
    <lineage>
        <taxon>Bacteria</taxon>
        <taxon>Bacillati</taxon>
        <taxon>Actinomycetota</taxon>
        <taxon>Actinomycetes</taxon>
        <taxon>Mycobacteriales</taxon>
        <taxon>Corynebacteriaceae</taxon>
        <taxon>Corynebacterium</taxon>
    </lineage>
</organism>
<keyword evidence="5" id="KW-0378">Hydrolase</keyword>
<comment type="similarity">
    <text evidence="1">Belongs to the type-I restriction system S methylase family.</text>
</comment>
<keyword evidence="5" id="KW-0540">Nuclease</keyword>
<evidence type="ECO:0000256" key="2">
    <source>
        <dbReference type="ARBA" id="ARBA00022747"/>
    </source>
</evidence>
<keyword evidence="5" id="KW-0255">Endonuclease</keyword>
<gene>
    <name evidence="5" type="ORF">JDV76_03640</name>
</gene>
<keyword evidence="3" id="KW-0238">DNA-binding</keyword>
<comment type="caution">
    <text evidence="5">The sequence shown here is derived from an EMBL/GenBank/DDBJ whole genome shotgun (WGS) entry which is preliminary data.</text>
</comment>
<dbReference type="SUPFAM" id="SSF116734">
    <property type="entry name" value="DNA methylase specificity domain"/>
    <property type="match status" value="2"/>
</dbReference>
<dbReference type="EMBL" id="JAEIOT010000005">
    <property type="protein sequence ID" value="MBI9000064.1"/>
    <property type="molecule type" value="Genomic_DNA"/>
</dbReference>
<dbReference type="Gene3D" id="3.90.220.20">
    <property type="entry name" value="DNA methylase specificity domains"/>
    <property type="match status" value="2"/>
</dbReference>
<proteinExistence type="inferred from homology"/>
<protein>
    <submittedName>
        <fullName evidence="5">Restriction endonuclease subunit S</fullName>
    </submittedName>
</protein>
<dbReference type="PANTHER" id="PTHR30408:SF12">
    <property type="entry name" value="TYPE I RESTRICTION ENZYME MJAVIII SPECIFICITY SUBUNIT"/>
    <property type="match status" value="1"/>
</dbReference>
<reference evidence="5 6" key="1">
    <citation type="submission" date="2020-12" db="EMBL/GenBank/DDBJ databases">
        <title>Genome public.</title>
        <authorList>
            <person name="Sun Q."/>
        </authorList>
    </citation>
    <scope>NUCLEOTIDE SEQUENCE [LARGE SCALE GENOMIC DNA]</scope>
    <source>
        <strain evidence="5 6">CCM 8864</strain>
    </source>
</reference>
<accession>A0ABS0VUR8</accession>
<evidence type="ECO:0000256" key="1">
    <source>
        <dbReference type="ARBA" id="ARBA00010923"/>
    </source>
</evidence>
<keyword evidence="2" id="KW-0680">Restriction system</keyword>
<dbReference type="PANTHER" id="PTHR30408">
    <property type="entry name" value="TYPE-1 RESTRICTION ENZYME ECOKI SPECIFICITY PROTEIN"/>
    <property type="match status" value="1"/>
</dbReference>
<sequence length="400" mass="45077">MSEAVGRVGLVSDLLRRGISPEYSDVGIPVVNQKCIRSQGVLDLEYVRMHDEYNRELPEELLIQPGDILINSTGTGTLGRSCVVEGLETRITWDSHVTLVRPDREYVCSSYLAWVIFSEEQRFVELSVGSTNQVELSRRTIFNIPFKIPALETQQRIADYLDRETVEIDAAVADLDRYVGLLEKRRHCIVESLLSEARSQMCPVGLIASVTLGKMVSNRRVQTDDVVQNYLRAAHVQPGGRLDFSVPQKKMPFAEHESRRLNLVAGDIVVVEGGAGFGRSAYLDSDLPNWGFQNSINRVRVLVDKADPRFVNFMLMRALLDGSIGIETDTATIPHFTAEKLSRFRIPFPSLETQKRIADHLDRETAEIDSLIAESRKLRDLLLKRRSVLITEVVTGRKQV</sequence>
<name>A0ABS0VUR8_9CORY</name>
<dbReference type="GO" id="GO:0004519">
    <property type="term" value="F:endonuclease activity"/>
    <property type="evidence" value="ECO:0007669"/>
    <property type="project" value="UniProtKB-KW"/>
</dbReference>
<dbReference type="InterPro" id="IPR044946">
    <property type="entry name" value="Restrct_endonuc_typeI_TRD_sf"/>
</dbReference>